<dbReference type="InterPro" id="IPR015943">
    <property type="entry name" value="WD40/YVTN_repeat-like_dom_sf"/>
</dbReference>
<comment type="function">
    <text evidence="8">DNA-binding protein that binds to both single- and double-stranded DNA. Binds preferentially to UV-damaged DNA. May be involved in DNA-metabolic processes.</text>
</comment>
<feature type="repeat" description="WD" evidence="7">
    <location>
        <begin position="340"/>
        <end position="356"/>
    </location>
</feature>
<dbReference type="InterPro" id="IPR001680">
    <property type="entry name" value="WD40_rpt"/>
</dbReference>
<protein>
    <recommendedName>
        <fullName evidence="2 8">DNA damage-binding protein CMR1</fullName>
    </recommendedName>
</protein>
<dbReference type="InterPro" id="IPR019775">
    <property type="entry name" value="WD40_repeat_CS"/>
</dbReference>
<dbReference type="SMART" id="SM00320">
    <property type="entry name" value="WD40"/>
    <property type="match status" value="4"/>
</dbReference>
<reference evidence="10 11" key="1">
    <citation type="submission" date="2016-08" db="EMBL/GenBank/DDBJ databases">
        <title>Draft genome sequence of allopolyploid Zygosaccharomyces rouxii.</title>
        <authorList>
            <person name="Watanabe J."/>
            <person name="Uehara K."/>
            <person name="Mogi Y."/>
            <person name="Tsukioka Y."/>
        </authorList>
    </citation>
    <scope>NUCLEOTIDE SEQUENCE [LARGE SCALE GENOMIC DNA]</scope>
    <source>
        <strain evidence="10 11">NBRC 110957</strain>
    </source>
</reference>
<feature type="region of interest" description="Disordered" evidence="9">
    <location>
        <begin position="17"/>
        <end position="99"/>
    </location>
</feature>
<dbReference type="AlphaFoldDB" id="A0A1Q3A3J1"/>
<feature type="compositionally biased region" description="Basic and acidic residues" evidence="9">
    <location>
        <begin position="57"/>
        <end position="70"/>
    </location>
</feature>
<keyword evidence="4" id="KW-0677">Repeat</keyword>
<proteinExistence type="inferred from homology"/>
<evidence type="ECO:0000256" key="1">
    <source>
        <dbReference type="ARBA" id="ARBA00005434"/>
    </source>
</evidence>
<name>A0A1Q3A3J1_ZYGRO</name>
<evidence type="ECO:0000256" key="8">
    <source>
        <dbReference type="RuleBase" id="RU365004"/>
    </source>
</evidence>
<dbReference type="GO" id="GO:0006974">
    <property type="term" value="P:DNA damage response"/>
    <property type="evidence" value="ECO:0007669"/>
    <property type="project" value="UniProtKB-KW"/>
</dbReference>
<evidence type="ECO:0000256" key="9">
    <source>
        <dbReference type="SAM" id="MobiDB-lite"/>
    </source>
</evidence>
<evidence type="ECO:0000313" key="10">
    <source>
        <dbReference type="EMBL" id="GAV50262.1"/>
    </source>
</evidence>
<keyword evidence="3 7" id="KW-0853">WD repeat</keyword>
<keyword evidence="5 8" id="KW-0227">DNA damage</keyword>
<dbReference type="GO" id="GO:0003677">
    <property type="term" value="F:DNA binding"/>
    <property type="evidence" value="ECO:0007669"/>
    <property type="project" value="UniProtKB-UniRule"/>
</dbReference>
<accession>A0A1Q3A3J1</accession>
<dbReference type="eggNOG" id="KOG4328">
    <property type="taxonomic scope" value="Eukaryota"/>
</dbReference>
<dbReference type="Pfam" id="PF00400">
    <property type="entry name" value="WD40"/>
    <property type="match status" value="2"/>
</dbReference>
<dbReference type="GO" id="GO:2000001">
    <property type="term" value="P:regulation of DNA damage checkpoint"/>
    <property type="evidence" value="ECO:0007669"/>
    <property type="project" value="TreeGrafter"/>
</dbReference>
<sequence length="510" mass="57583">MSELSSFQKKRLENIKRNNDLLKKLNLSGAANQVKKESGLDEHRPQKKKKKTAGDTNGKKSESPRAEKIPTRRSRRIRGENAEGKGVPNVNDNDLLKMGSPDKELVDEVKDTRIIGDIKLSDLIKDEEESSLLDKYARVNFSSGDFFQEIKKHQKVDSDLQREFDLQPYDVFEPNDIKLVYERISAMCFHPSLDQKLIIAGDTTGNLGLWNVKEGTPDEDEEPDITRVQLFSKNVGRLDCFPSDTSKLLAASYDGFIRSIDLNTMQSTQITNLTNEYDDPLGVSDCKFSYDDLNLLHLTTLSGEFTSLDLREPSKNFNFKRLSDKKIGSMDVDPKRPYQIATGSLDRTLKIWDLRTTVDNPDWISYEDFPSLGLVSTYDSRLSVSAVSFSPTDDTLVCNGYDDTIRLFDMNNKGSQLASELQPRLTIKHNCQSGRWTSILKAKFKPNRNVFAIANMKRAIDIYDSQGQQLAHLRTATVPAVLAWHPLSNCIVGGNSSGKAFLFTNQEKQD</sequence>
<evidence type="ECO:0000256" key="3">
    <source>
        <dbReference type="ARBA" id="ARBA00022574"/>
    </source>
</evidence>
<dbReference type="OrthoDB" id="9890280at2759"/>
<organism evidence="10 11">
    <name type="scientific">Zygosaccharomyces rouxii</name>
    <dbReference type="NCBI Taxonomy" id="4956"/>
    <lineage>
        <taxon>Eukaryota</taxon>
        <taxon>Fungi</taxon>
        <taxon>Dikarya</taxon>
        <taxon>Ascomycota</taxon>
        <taxon>Saccharomycotina</taxon>
        <taxon>Saccharomycetes</taxon>
        <taxon>Saccharomycetales</taxon>
        <taxon>Saccharomycetaceae</taxon>
        <taxon>Zygosaccharomyces</taxon>
    </lineage>
</organism>
<comment type="similarity">
    <text evidence="1 8">Belongs to the WD repeat DDB2/WDR76 family.</text>
</comment>
<keyword evidence="6 8" id="KW-0238">DNA-binding</keyword>
<feature type="compositionally biased region" description="Basic and acidic residues" evidence="9">
    <location>
        <begin position="34"/>
        <end position="44"/>
    </location>
</feature>
<evidence type="ECO:0000256" key="7">
    <source>
        <dbReference type="PROSITE-ProRule" id="PRU00221"/>
    </source>
</evidence>
<dbReference type="InterPro" id="IPR036322">
    <property type="entry name" value="WD40_repeat_dom_sf"/>
</dbReference>
<dbReference type="InterPro" id="IPR050853">
    <property type="entry name" value="WD_repeat_DNA-damage-binding"/>
</dbReference>
<evidence type="ECO:0000256" key="4">
    <source>
        <dbReference type="ARBA" id="ARBA00022737"/>
    </source>
</evidence>
<comment type="caution">
    <text evidence="10">The sequence shown here is derived from an EMBL/GenBank/DDBJ whole genome shotgun (WGS) entry which is preliminary data.</text>
</comment>
<evidence type="ECO:0000313" key="11">
    <source>
        <dbReference type="Proteomes" id="UP000187013"/>
    </source>
</evidence>
<dbReference type="PROSITE" id="PS50082">
    <property type="entry name" value="WD_REPEATS_2"/>
    <property type="match status" value="1"/>
</dbReference>
<dbReference type="EMBL" id="BDGX01000021">
    <property type="protein sequence ID" value="GAV50262.1"/>
    <property type="molecule type" value="Genomic_DNA"/>
</dbReference>
<dbReference type="SUPFAM" id="SSF50978">
    <property type="entry name" value="WD40 repeat-like"/>
    <property type="match status" value="1"/>
</dbReference>
<dbReference type="Proteomes" id="UP000187013">
    <property type="component" value="Unassembled WGS sequence"/>
</dbReference>
<evidence type="ECO:0000256" key="5">
    <source>
        <dbReference type="ARBA" id="ARBA00022763"/>
    </source>
</evidence>
<gene>
    <name evidence="10" type="ORF">ZYGR_0U01180</name>
</gene>
<evidence type="ECO:0000256" key="2">
    <source>
        <dbReference type="ARBA" id="ARBA00021132"/>
    </source>
</evidence>
<dbReference type="GO" id="GO:0005634">
    <property type="term" value="C:nucleus"/>
    <property type="evidence" value="ECO:0007669"/>
    <property type="project" value="TreeGrafter"/>
</dbReference>
<dbReference type="PANTHER" id="PTHR14773:SF0">
    <property type="entry name" value="WD REPEAT-CONTAINING PROTEIN 76"/>
    <property type="match status" value="1"/>
</dbReference>
<dbReference type="PANTHER" id="PTHR14773">
    <property type="entry name" value="WD REPEAT-CONTAINING PROTEIN 76"/>
    <property type="match status" value="1"/>
</dbReference>
<evidence type="ECO:0000256" key="6">
    <source>
        <dbReference type="ARBA" id="ARBA00023125"/>
    </source>
</evidence>
<dbReference type="PROSITE" id="PS00678">
    <property type="entry name" value="WD_REPEATS_1"/>
    <property type="match status" value="1"/>
</dbReference>
<dbReference type="Gene3D" id="2.130.10.10">
    <property type="entry name" value="YVTN repeat-like/Quinoprotein amine dehydrogenase"/>
    <property type="match status" value="1"/>
</dbReference>